<sequence length="227" mass="26775">MKKEEVFSLFKIEDLNELPNAVMRIIEGDIRERNIIYHELMRMNGYDMSYDWFQELYENELSERKQKKQDFTPNTLGVLCSKLTGQLGSIHEPTAGNGSMIIADWWQRCRKFLPYEHFPSQHIVTCWELSSRSIPILLLNLSIRGIMGYVYHGDVLENIVKQKYILLNAHDDTLGFSDIIKANINDKIVCNDEFGEDNWNTCNEEQKCWLPMSRNSFYLQIPNFEKY</sequence>
<dbReference type="InterPro" id="IPR029063">
    <property type="entry name" value="SAM-dependent_MTases_sf"/>
</dbReference>
<evidence type="ECO:0008006" key="3">
    <source>
        <dbReference type="Google" id="ProtNLM"/>
    </source>
</evidence>
<organism evidence="1 2">
    <name type="scientific">Bacteroides stercoris</name>
    <dbReference type="NCBI Taxonomy" id="46506"/>
    <lineage>
        <taxon>Bacteria</taxon>
        <taxon>Pseudomonadati</taxon>
        <taxon>Bacteroidota</taxon>
        <taxon>Bacteroidia</taxon>
        <taxon>Bacteroidales</taxon>
        <taxon>Bacteroidaceae</taxon>
        <taxon>Bacteroides</taxon>
    </lineage>
</organism>
<proteinExistence type="predicted"/>
<accession>A0A413V175</accession>
<dbReference type="RefSeq" id="WP_117907349.1">
    <property type="nucleotide sequence ID" value="NZ_QSGN01000031.1"/>
</dbReference>
<reference evidence="1 2" key="1">
    <citation type="submission" date="2018-08" db="EMBL/GenBank/DDBJ databases">
        <title>A genome reference for cultivated species of the human gut microbiota.</title>
        <authorList>
            <person name="Zou Y."/>
            <person name="Xue W."/>
            <person name="Luo G."/>
        </authorList>
    </citation>
    <scope>NUCLEOTIDE SEQUENCE [LARGE SCALE GENOMIC DNA]</scope>
    <source>
        <strain evidence="1 2">AM40-34</strain>
    </source>
</reference>
<evidence type="ECO:0000313" key="2">
    <source>
        <dbReference type="Proteomes" id="UP000283482"/>
    </source>
</evidence>
<protein>
    <recommendedName>
        <fullName evidence="3">SAM-dependent DNA methyltransferase</fullName>
    </recommendedName>
</protein>
<dbReference type="Proteomes" id="UP000283482">
    <property type="component" value="Unassembled WGS sequence"/>
</dbReference>
<name>A0A413V175_BACSE</name>
<evidence type="ECO:0000313" key="1">
    <source>
        <dbReference type="EMBL" id="RHB27263.1"/>
    </source>
</evidence>
<gene>
    <name evidence="1" type="ORF">DW889_11960</name>
</gene>
<dbReference type="AlphaFoldDB" id="A0A413V175"/>
<comment type="caution">
    <text evidence="1">The sequence shown here is derived from an EMBL/GenBank/DDBJ whole genome shotgun (WGS) entry which is preliminary data.</text>
</comment>
<dbReference type="EMBL" id="QSGN01000031">
    <property type="protein sequence ID" value="RHB27263.1"/>
    <property type="molecule type" value="Genomic_DNA"/>
</dbReference>
<dbReference type="Gene3D" id="3.40.50.150">
    <property type="entry name" value="Vaccinia Virus protein VP39"/>
    <property type="match status" value="1"/>
</dbReference>
<dbReference type="SUPFAM" id="SSF53335">
    <property type="entry name" value="S-adenosyl-L-methionine-dependent methyltransferases"/>
    <property type="match status" value="1"/>
</dbReference>